<keyword evidence="2" id="KW-1185">Reference proteome</keyword>
<sequence length="75" mass="8828">MSKRHWLGHKSKYRCLLAHVELRDGAHFCPFPLPFYDFVAHRVGNAYGMRNEERESCQAFERRVELTLPVTPVII</sequence>
<gene>
    <name evidence="1" type="ORF">KSB_48460</name>
</gene>
<protein>
    <submittedName>
        <fullName evidence="1">Uncharacterized protein</fullName>
    </submittedName>
</protein>
<dbReference type="EMBL" id="BNJG01000002">
    <property type="protein sequence ID" value="GHO56371.1"/>
    <property type="molecule type" value="Genomic_DNA"/>
</dbReference>
<comment type="caution">
    <text evidence="1">The sequence shown here is derived from an EMBL/GenBank/DDBJ whole genome shotgun (WGS) entry which is preliminary data.</text>
</comment>
<proteinExistence type="predicted"/>
<name>A0ABQ3UUK1_9CHLR</name>
<evidence type="ECO:0000313" key="1">
    <source>
        <dbReference type="EMBL" id="GHO56371.1"/>
    </source>
</evidence>
<accession>A0ABQ3UUK1</accession>
<dbReference type="Proteomes" id="UP000654345">
    <property type="component" value="Unassembled WGS sequence"/>
</dbReference>
<reference evidence="1 2" key="1">
    <citation type="journal article" date="2021" name="Int. J. Syst. Evol. Microbiol.">
        <title>Reticulibacter mediterranei gen. nov., sp. nov., within the new family Reticulibacteraceae fam. nov., and Ktedonospora formicarum gen. nov., sp. nov., Ktedonobacter robiniae sp. nov., Dictyobacter formicarum sp. nov. and Dictyobacter arantiisoli sp. nov., belonging to the class Ktedonobacteria.</title>
        <authorList>
            <person name="Yabe S."/>
            <person name="Zheng Y."/>
            <person name="Wang C.M."/>
            <person name="Sakai Y."/>
            <person name="Abe K."/>
            <person name="Yokota A."/>
            <person name="Donadio S."/>
            <person name="Cavaletti L."/>
            <person name="Monciardini P."/>
        </authorList>
    </citation>
    <scope>NUCLEOTIDE SEQUENCE [LARGE SCALE GENOMIC DNA]</scope>
    <source>
        <strain evidence="1 2">SOSP1-30</strain>
    </source>
</reference>
<organism evidence="1 2">
    <name type="scientific">Ktedonobacter robiniae</name>
    <dbReference type="NCBI Taxonomy" id="2778365"/>
    <lineage>
        <taxon>Bacteria</taxon>
        <taxon>Bacillati</taxon>
        <taxon>Chloroflexota</taxon>
        <taxon>Ktedonobacteria</taxon>
        <taxon>Ktedonobacterales</taxon>
        <taxon>Ktedonobacteraceae</taxon>
        <taxon>Ktedonobacter</taxon>
    </lineage>
</organism>
<evidence type="ECO:0000313" key="2">
    <source>
        <dbReference type="Proteomes" id="UP000654345"/>
    </source>
</evidence>